<feature type="transmembrane region" description="Helical" evidence="20">
    <location>
        <begin position="42"/>
        <end position="64"/>
    </location>
</feature>
<keyword evidence="6 22" id="KW-0808">Transferase</keyword>
<dbReference type="SUPFAM" id="SSF50249">
    <property type="entry name" value="Nucleic acid-binding proteins"/>
    <property type="match status" value="1"/>
</dbReference>
<feature type="transmembrane region" description="Helical" evidence="20">
    <location>
        <begin position="117"/>
        <end position="138"/>
    </location>
</feature>
<dbReference type="NCBIfam" id="NF002821">
    <property type="entry name" value="PRK02983.1"/>
    <property type="match status" value="1"/>
</dbReference>
<keyword evidence="8 19" id="KW-0479">Metal-binding</keyword>
<evidence type="ECO:0000256" key="11">
    <source>
        <dbReference type="ARBA" id="ARBA00022989"/>
    </source>
</evidence>
<evidence type="ECO:0000256" key="2">
    <source>
        <dbReference type="ARBA" id="ARBA00005270"/>
    </source>
</evidence>
<evidence type="ECO:0000256" key="3">
    <source>
        <dbReference type="ARBA" id="ARBA00009968"/>
    </source>
</evidence>
<comment type="subcellular location">
    <subcellularLocation>
        <location evidence="1">Cell membrane</location>
        <topology evidence="1">Multi-pass membrane protein</topology>
    </subcellularLocation>
    <subcellularLocation>
        <location evidence="19">Cytoplasm</location>
    </subcellularLocation>
</comment>
<keyword evidence="4" id="KW-1003">Cell membrane</keyword>
<keyword evidence="11 20" id="KW-1133">Transmembrane helix</keyword>
<keyword evidence="10 19" id="KW-0067">ATP-binding</keyword>
<keyword evidence="13 19" id="KW-0030">Aminoacyl-tRNA synthetase</keyword>
<feature type="domain" description="Aminoacyl-transfer RNA synthetases class-II family profile" evidence="21">
    <location>
        <begin position="766"/>
        <end position="1085"/>
    </location>
</feature>
<feature type="transmembrane region" description="Helical" evidence="20">
    <location>
        <begin position="76"/>
        <end position="97"/>
    </location>
</feature>
<comment type="caution">
    <text evidence="22">The sequence shown here is derived from an EMBL/GenBank/DDBJ whole genome shotgun (WGS) entry which is preliminary data.</text>
</comment>
<keyword evidence="19" id="KW-0460">Magnesium</keyword>
<dbReference type="InterPro" id="IPR045864">
    <property type="entry name" value="aa-tRNA-synth_II/BPL/LPL"/>
</dbReference>
<dbReference type="Gene3D" id="3.30.930.10">
    <property type="entry name" value="Bira Bifunctional Protein, Domain 2"/>
    <property type="match status" value="1"/>
</dbReference>
<feature type="binding site" evidence="19">
    <location>
        <position position="1005"/>
    </location>
    <ligand>
        <name>Mg(2+)</name>
        <dbReference type="ChEBI" id="CHEBI:18420"/>
        <label>2</label>
    </ligand>
</feature>
<keyword evidence="7 20" id="KW-0812">Transmembrane</keyword>
<dbReference type="InterPro" id="IPR044136">
    <property type="entry name" value="Lys-tRNA-ligase_II_N"/>
</dbReference>
<evidence type="ECO:0000256" key="12">
    <source>
        <dbReference type="ARBA" id="ARBA00023098"/>
    </source>
</evidence>
<evidence type="ECO:0000256" key="14">
    <source>
        <dbReference type="ARBA" id="ARBA00023251"/>
    </source>
</evidence>
<proteinExistence type="inferred from homology"/>
<dbReference type="GO" id="GO:0050071">
    <property type="term" value="F:phosphatidylglycerol lysyltransferase activity"/>
    <property type="evidence" value="ECO:0007669"/>
    <property type="project" value="UniProtKB-EC"/>
</dbReference>
<dbReference type="GO" id="GO:0004824">
    <property type="term" value="F:lysine-tRNA ligase activity"/>
    <property type="evidence" value="ECO:0007669"/>
    <property type="project" value="UniProtKB-EC"/>
</dbReference>
<dbReference type="InterPro" id="IPR018149">
    <property type="entry name" value="Lys-tRNA-synth_II_C"/>
</dbReference>
<evidence type="ECO:0000256" key="1">
    <source>
        <dbReference type="ARBA" id="ARBA00004651"/>
    </source>
</evidence>
<sequence>MTDKLRRLAPHLVSRLFYVAAMLIVLREVFRGTRWVHLLVDVFSTVVFPVDEGGLGLAALFAIVGASLMRRKRAAWWMATIWLGLAWLTSVSLWGLFGWRRLRGEAMGELDTALVPYLFNTVSVGILLLALLLSRRQFSARLTPGNIRKALLTLLVTMSATLTVGYLLGSVTGHEGRPRSRLLSIIEHMVNGSAAQGPRMVPGWVQLLVGLLAAASLLVSLLVLLRSQRSRAHLQLDDELELRRLLEENPEDSLGYFALRRDKQAVFGARHSSAVAYRVEMGTCLAAGDPLGRREDWPEAIEAWLELSRHYGWTPGVVGASETGAAAYVQAGLRAVRVGDEAILKPASFDLEARELHAVRTAVRRLQRAGYTVQVRRHENIPAAELEHLIDLADAWREGEDRGFSMALNRLGDPLDGRCLMVQAIFPEGHEGERTAGLLSFVPWGRDGLSLDVMRRNPEADNGITELMVCGLMAAGREMGLRRVSMNFAVLRSTLEEGERVGATALQRAQRRAVVGLSRWFQIEQLYRSNVKYAPTWQPRYLVYEDPADLAQVGTAMGVAEGQIELPRWMNPLPPLEQRPVSPEDPRVVSFLERPALELPAPRLPEQMRVRMETRRRLLAEDVQPYPVTTGVVDHLVRIGEPAGSPLHVGGRIVGVSNHGGVVFVRLQDSSGAGQALLDAATLGRQELARFNRTTSLGDQVALTGVVGASRTGTPSLLVDGWQLTSKCLRPLPDKHAGISDPEQLVRRRYLDFIVNASSRDRITARSRAIQAVRATMLDHDFLEVETPILQTVHGGANARPFRTHINAYDLDLYLRIAPELFLKRLMVGGFDRVFEIGRNFRNEGADATHNPEFSVIEAYQAHGDYHTMRDLTQEFVRRAALEATGSTLVRGTGPDGQVHEVDLAAPWRWVPVHEGISAGLGEQVSADTPRSELVRHCSRLGIEVDPRASRGAVLDELYERLCEKVTVEPTFYCDFPAEVSPLTRPHRDDARLAERWDLVVFGSELGTAYSELVDPVVQRQRLTEQSLLAAGGDPEAMEVDEDFLEALEYGMPPTGGLGIGLDRLAMLVAGGSIREVIAFPLVRPRR</sequence>
<evidence type="ECO:0000256" key="15">
    <source>
        <dbReference type="ARBA" id="ARBA00023268"/>
    </source>
</evidence>
<keyword evidence="15" id="KW-0511">Multifunctional enzyme</keyword>
<dbReference type="HAMAP" id="MF_00252">
    <property type="entry name" value="Lys_tRNA_synth_class2"/>
    <property type="match status" value="1"/>
</dbReference>
<keyword evidence="22" id="KW-0012">Acyltransferase</keyword>
<dbReference type="PRINTS" id="PR00982">
    <property type="entry name" value="TRNASYNTHLYS"/>
</dbReference>
<keyword evidence="20" id="KW-0472">Membrane</keyword>
<dbReference type="RefSeq" id="WP_343873304.1">
    <property type="nucleotide sequence ID" value="NZ_BAAAIX010000015.1"/>
</dbReference>
<keyword evidence="23" id="KW-1185">Reference proteome</keyword>
<keyword evidence="14" id="KW-0046">Antibiotic resistance</keyword>
<dbReference type="Pfam" id="PF16995">
    <property type="entry name" value="tRNA-synt_2_TM"/>
    <property type="match status" value="1"/>
</dbReference>
<evidence type="ECO:0000256" key="19">
    <source>
        <dbReference type="HAMAP-Rule" id="MF_00252"/>
    </source>
</evidence>
<dbReference type="InterPro" id="IPR031553">
    <property type="entry name" value="tRNA-synt_2_TM"/>
</dbReference>
<organism evidence="22 23">
    <name type="scientific">Luteococcus peritonei</name>
    <dbReference type="NCBI Taxonomy" id="88874"/>
    <lineage>
        <taxon>Bacteria</taxon>
        <taxon>Bacillati</taxon>
        <taxon>Actinomycetota</taxon>
        <taxon>Actinomycetes</taxon>
        <taxon>Propionibacteriales</taxon>
        <taxon>Propionibacteriaceae</taxon>
        <taxon>Luteococcus</taxon>
    </lineage>
</organism>
<gene>
    <name evidence="22" type="primary">lysX</name>
    <name evidence="19" type="synonym">lysS</name>
    <name evidence="22" type="ORF">ACFSCS_08860</name>
</gene>
<evidence type="ECO:0000256" key="4">
    <source>
        <dbReference type="ARBA" id="ARBA00022475"/>
    </source>
</evidence>
<dbReference type="EMBL" id="JBHUFZ010000018">
    <property type="protein sequence ID" value="MFD1890290.1"/>
    <property type="molecule type" value="Genomic_DNA"/>
</dbReference>
<evidence type="ECO:0000313" key="22">
    <source>
        <dbReference type="EMBL" id="MFD1890290.1"/>
    </source>
</evidence>
<reference evidence="23" key="1">
    <citation type="journal article" date="2019" name="Int. J. Syst. Evol. Microbiol.">
        <title>The Global Catalogue of Microorganisms (GCM) 10K type strain sequencing project: providing services to taxonomists for standard genome sequencing and annotation.</title>
        <authorList>
            <consortium name="The Broad Institute Genomics Platform"/>
            <consortium name="The Broad Institute Genome Sequencing Center for Infectious Disease"/>
            <person name="Wu L."/>
            <person name="Ma J."/>
        </authorList>
    </citation>
    <scope>NUCLEOTIDE SEQUENCE [LARGE SCALE GENOMIC DNA]</scope>
    <source>
        <strain evidence="23">CAIM 431</strain>
    </source>
</reference>
<dbReference type="InterPro" id="IPR012340">
    <property type="entry name" value="NA-bd_OB-fold"/>
</dbReference>
<dbReference type="Gene3D" id="2.40.50.140">
    <property type="entry name" value="Nucleic acid-binding proteins"/>
    <property type="match status" value="1"/>
</dbReference>
<dbReference type="InterPro" id="IPR002313">
    <property type="entry name" value="Lys-tRNA-ligase_II"/>
</dbReference>
<dbReference type="NCBIfam" id="TIGR00499">
    <property type="entry name" value="lysS_bact"/>
    <property type="match status" value="1"/>
</dbReference>
<keyword evidence="5 19" id="KW-0436">Ligase</keyword>
<feature type="transmembrane region" description="Helical" evidence="20">
    <location>
        <begin position="150"/>
        <end position="169"/>
    </location>
</feature>
<evidence type="ECO:0000256" key="13">
    <source>
        <dbReference type="ARBA" id="ARBA00023146"/>
    </source>
</evidence>
<dbReference type="CDD" id="cd04322">
    <property type="entry name" value="LysRS_N"/>
    <property type="match status" value="1"/>
</dbReference>
<dbReference type="InterPro" id="IPR024320">
    <property type="entry name" value="LPG_synthase_C"/>
</dbReference>
<dbReference type="PROSITE" id="PS50862">
    <property type="entry name" value="AA_TRNA_LIGASE_II"/>
    <property type="match status" value="1"/>
</dbReference>
<evidence type="ECO:0000256" key="20">
    <source>
        <dbReference type="SAM" id="Phobius"/>
    </source>
</evidence>
<comment type="subunit">
    <text evidence="19">Homodimer.</text>
</comment>
<evidence type="ECO:0000256" key="18">
    <source>
        <dbReference type="ARBA" id="ARBA00048573"/>
    </source>
</evidence>
<protein>
    <recommendedName>
        <fullName evidence="19">Lysine--tRNA ligase</fullName>
        <ecNumber evidence="19">6.1.1.6</ecNumber>
    </recommendedName>
    <alternativeName>
        <fullName evidence="19">Lysyl-tRNA synthetase</fullName>
        <shortName evidence="19">LysRS</shortName>
    </alternativeName>
</protein>
<evidence type="ECO:0000313" key="23">
    <source>
        <dbReference type="Proteomes" id="UP001597326"/>
    </source>
</evidence>
<evidence type="ECO:0000256" key="16">
    <source>
        <dbReference type="ARBA" id="ARBA00024681"/>
    </source>
</evidence>
<comment type="cofactor">
    <cofactor evidence="19">
        <name>Mg(2+)</name>
        <dbReference type="ChEBI" id="CHEBI:18420"/>
    </cofactor>
    <text evidence="19">Binds 3 Mg(2+) ions per subunit.</text>
</comment>
<comment type="similarity">
    <text evidence="3">In the C-terminal section; belongs to the class-II aminoacyl-tRNA synthetase family.</text>
</comment>
<comment type="similarity">
    <text evidence="2">In the N-terminal section; belongs to the LPG synthetase family.</text>
</comment>
<evidence type="ECO:0000256" key="17">
    <source>
        <dbReference type="ARBA" id="ARBA00047540"/>
    </source>
</evidence>
<dbReference type="InterPro" id="IPR006195">
    <property type="entry name" value="aa-tRNA-synth_II"/>
</dbReference>
<dbReference type="NCBIfam" id="NF001756">
    <property type="entry name" value="PRK00484.1"/>
    <property type="match status" value="1"/>
</dbReference>
<keyword evidence="19" id="KW-0648">Protein biosynthesis</keyword>
<evidence type="ECO:0000256" key="5">
    <source>
        <dbReference type="ARBA" id="ARBA00022598"/>
    </source>
</evidence>
<feature type="binding site" evidence="19">
    <location>
        <position position="998"/>
    </location>
    <ligand>
        <name>Mg(2+)</name>
        <dbReference type="ChEBI" id="CHEBI:18420"/>
        <label>1</label>
    </ligand>
</feature>
<evidence type="ECO:0000256" key="10">
    <source>
        <dbReference type="ARBA" id="ARBA00022840"/>
    </source>
</evidence>
<comment type="function">
    <text evidence="16">Catalyzes the production of L-lysyl-tRNA(Lys)transfer and the transfer of a lysyl group from L-lysyl-tRNA(Lys) to membrane-bound phosphatidylglycerol (PG), which produces lysylphosphatidylglycerol (LPG), one of the components of the bacterial membrane with a positive net charge. LPG synthesis contributes to the resistance to cationic antimicrobial peptides (CAMPs) and likely protects M.tuberculosis against the CAMPs produced by competiting microorganisms (bacteriocins). In fact, the modification of anionic phosphatidylglycerol with positively charged L-lysine results in repulsion of the peptides.</text>
</comment>
<comment type="catalytic activity">
    <reaction evidence="18 19">
        <text>tRNA(Lys) + L-lysine + ATP = L-lysyl-tRNA(Lys) + AMP + diphosphate</text>
        <dbReference type="Rhea" id="RHEA:20792"/>
        <dbReference type="Rhea" id="RHEA-COMP:9696"/>
        <dbReference type="Rhea" id="RHEA-COMP:9697"/>
        <dbReference type="ChEBI" id="CHEBI:30616"/>
        <dbReference type="ChEBI" id="CHEBI:32551"/>
        <dbReference type="ChEBI" id="CHEBI:33019"/>
        <dbReference type="ChEBI" id="CHEBI:78442"/>
        <dbReference type="ChEBI" id="CHEBI:78529"/>
        <dbReference type="ChEBI" id="CHEBI:456215"/>
        <dbReference type="EC" id="6.1.1.6"/>
    </reaction>
</comment>
<comment type="similarity">
    <text evidence="19">Belongs to the class-II aminoacyl-tRNA synthetase family.</text>
</comment>
<evidence type="ECO:0000256" key="9">
    <source>
        <dbReference type="ARBA" id="ARBA00022741"/>
    </source>
</evidence>
<keyword evidence="12" id="KW-0443">Lipid metabolism</keyword>
<evidence type="ECO:0000256" key="7">
    <source>
        <dbReference type="ARBA" id="ARBA00022692"/>
    </source>
</evidence>
<name>A0ABW4RVI7_9ACTN</name>
<dbReference type="Pfam" id="PF01336">
    <property type="entry name" value="tRNA_anti-codon"/>
    <property type="match status" value="1"/>
</dbReference>
<accession>A0ABW4RVI7</accession>
<evidence type="ECO:0000259" key="21">
    <source>
        <dbReference type="PROSITE" id="PS50862"/>
    </source>
</evidence>
<dbReference type="InterPro" id="IPR004364">
    <property type="entry name" value="Aa-tRNA-synt_II"/>
</dbReference>
<dbReference type="SUPFAM" id="SSF55681">
    <property type="entry name" value="Class II aaRS and biotin synthetases"/>
    <property type="match status" value="1"/>
</dbReference>
<dbReference type="Pfam" id="PF09924">
    <property type="entry name" value="LPG_synthase_C"/>
    <property type="match status" value="1"/>
</dbReference>
<dbReference type="EC" id="6.1.1.6" evidence="19"/>
<keyword evidence="19" id="KW-0963">Cytoplasm</keyword>
<feature type="transmembrane region" description="Helical" evidence="20">
    <location>
        <begin position="12"/>
        <end position="30"/>
    </location>
</feature>
<comment type="catalytic activity">
    <reaction evidence="17">
        <text>L-lysyl-tRNA(Lys) + a 1,2-diacyl-sn-glycero-3-phospho-(1'-sn-glycerol) = a 1,2-diacyl-sn-glycero-3-phospho-1'-(3'-O-L-lysyl)-sn-glycerol + tRNA(Lys)</text>
        <dbReference type="Rhea" id="RHEA:10668"/>
        <dbReference type="Rhea" id="RHEA-COMP:9696"/>
        <dbReference type="Rhea" id="RHEA-COMP:9697"/>
        <dbReference type="ChEBI" id="CHEBI:64716"/>
        <dbReference type="ChEBI" id="CHEBI:75792"/>
        <dbReference type="ChEBI" id="CHEBI:78442"/>
        <dbReference type="ChEBI" id="CHEBI:78529"/>
        <dbReference type="EC" id="2.3.2.3"/>
    </reaction>
</comment>
<dbReference type="Proteomes" id="UP001597326">
    <property type="component" value="Unassembled WGS sequence"/>
</dbReference>
<evidence type="ECO:0000256" key="8">
    <source>
        <dbReference type="ARBA" id="ARBA00022723"/>
    </source>
</evidence>
<dbReference type="PANTHER" id="PTHR42918:SF15">
    <property type="entry name" value="LYSINE--TRNA LIGASE, CHLOROPLASTIC_MITOCHONDRIAL"/>
    <property type="match status" value="1"/>
</dbReference>
<dbReference type="PANTHER" id="PTHR42918">
    <property type="entry name" value="LYSYL-TRNA SYNTHETASE"/>
    <property type="match status" value="1"/>
</dbReference>
<feature type="binding site" evidence="19">
    <location>
        <position position="1005"/>
    </location>
    <ligand>
        <name>Mg(2+)</name>
        <dbReference type="ChEBI" id="CHEBI:18420"/>
        <label>1</label>
    </ligand>
</feature>
<evidence type="ECO:0000256" key="6">
    <source>
        <dbReference type="ARBA" id="ARBA00022679"/>
    </source>
</evidence>
<dbReference type="InterPro" id="IPR004365">
    <property type="entry name" value="NA-bd_OB_tRNA"/>
</dbReference>
<keyword evidence="9 19" id="KW-0547">Nucleotide-binding</keyword>
<dbReference type="Pfam" id="PF00152">
    <property type="entry name" value="tRNA-synt_2"/>
    <property type="match status" value="1"/>
</dbReference>